<dbReference type="OrthoDB" id="112668at2759"/>
<name>A0A8E2DNW5_9APHY</name>
<dbReference type="Gene3D" id="3.30.160.20">
    <property type="match status" value="1"/>
</dbReference>
<evidence type="ECO:0000313" key="4">
    <source>
        <dbReference type="Proteomes" id="UP000250043"/>
    </source>
</evidence>
<sequence length="67" mass="7919">WRMRLNNYLQECGERDNVTWEIYMSGPQHRPTWHATVYIRGYRYGMSSARTRGTAKEEAARQALLAL</sequence>
<feature type="domain" description="DRBM" evidence="2">
    <location>
        <begin position="1"/>
        <end position="67"/>
    </location>
</feature>
<dbReference type="GO" id="GO:0003723">
    <property type="term" value="F:RNA binding"/>
    <property type="evidence" value="ECO:0007669"/>
    <property type="project" value="UniProtKB-UniRule"/>
</dbReference>
<reference evidence="3 4" key="1">
    <citation type="submission" date="2016-07" db="EMBL/GenBank/DDBJ databases">
        <title>Draft genome of the white-rot fungus Obba rivulosa 3A-2.</title>
        <authorList>
            <consortium name="DOE Joint Genome Institute"/>
            <person name="Miettinen O."/>
            <person name="Riley R."/>
            <person name="Acob R."/>
            <person name="Barry K."/>
            <person name="Cullen D."/>
            <person name="De Vries R."/>
            <person name="Hainaut M."/>
            <person name="Hatakka A."/>
            <person name="Henrissat B."/>
            <person name="Hilden K."/>
            <person name="Kuo R."/>
            <person name="Labutti K."/>
            <person name="Lipzen A."/>
            <person name="Makela M.R."/>
            <person name="Sandor L."/>
            <person name="Spatafora J.W."/>
            <person name="Grigoriev I.V."/>
            <person name="Hibbett D.S."/>
        </authorList>
    </citation>
    <scope>NUCLEOTIDE SEQUENCE [LARGE SCALE GENOMIC DNA]</scope>
    <source>
        <strain evidence="3 4">3A-2</strain>
    </source>
</reference>
<dbReference type="Pfam" id="PF00035">
    <property type="entry name" value="dsrm"/>
    <property type="match status" value="1"/>
</dbReference>
<proteinExistence type="predicted"/>
<feature type="non-terminal residue" evidence="3">
    <location>
        <position position="1"/>
    </location>
</feature>
<feature type="non-terminal residue" evidence="3">
    <location>
        <position position="67"/>
    </location>
</feature>
<dbReference type="Proteomes" id="UP000250043">
    <property type="component" value="Unassembled WGS sequence"/>
</dbReference>
<dbReference type="EMBL" id="KV722379">
    <property type="protein sequence ID" value="OCH91798.1"/>
    <property type="molecule type" value="Genomic_DNA"/>
</dbReference>
<evidence type="ECO:0000259" key="2">
    <source>
        <dbReference type="PROSITE" id="PS50137"/>
    </source>
</evidence>
<evidence type="ECO:0000313" key="3">
    <source>
        <dbReference type="EMBL" id="OCH91798.1"/>
    </source>
</evidence>
<accession>A0A8E2DNW5</accession>
<dbReference type="SUPFAM" id="SSF54768">
    <property type="entry name" value="dsRNA-binding domain-like"/>
    <property type="match status" value="1"/>
</dbReference>
<dbReference type="AlphaFoldDB" id="A0A8E2DNW5"/>
<evidence type="ECO:0000256" key="1">
    <source>
        <dbReference type="PROSITE-ProRule" id="PRU00266"/>
    </source>
</evidence>
<gene>
    <name evidence="3" type="ORF">OBBRIDRAFT_703005</name>
</gene>
<organism evidence="3 4">
    <name type="scientific">Obba rivulosa</name>
    <dbReference type="NCBI Taxonomy" id="1052685"/>
    <lineage>
        <taxon>Eukaryota</taxon>
        <taxon>Fungi</taxon>
        <taxon>Dikarya</taxon>
        <taxon>Basidiomycota</taxon>
        <taxon>Agaricomycotina</taxon>
        <taxon>Agaricomycetes</taxon>
        <taxon>Polyporales</taxon>
        <taxon>Gelatoporiaceae</taxon>
        <taxon>Obba</taxon>
    </lineage>
</organism>
<protein>
    <recommendedName>
        <fullName evidence="2">DRBM domain-containing protein</fullName>
    </recommendedName>
</protein>
<keyword evidence="4" id="KW-1185">Reference proteome</keyword>
<dbReference type="PROSITE" id="PS50137">
    <property type="entry name" value="DS_RBD"/>
    <property type="match status" value="1"/>
</dbReference>
<dbReference type="InterPro" id="IPR014720">
    <property type="entry name" value="dsRBD_dom"/>
</dbReference>
<keyword evidence="1" id="KW-0694">RNA-binding</keyword>